<protein>
    <submittedName>
        <fullName evidence="1">Uncharacterized protein</fullName>
    </submittedName>
</protein>
<accession>A0A1H6N9J7</accession>
<dbReference type="AlphaFoldDB" id="A0A1H6N9J7"/>
<sequence length="160" mass="18302">MSSDYQFRGQRVSPLAEAQIQNSAIILCEVLGFKPSRSKNKKFDVCFERLAEYGITLDPVEDRDWSSATHLSIIGHYDPQTLTIRVPNSKYVEACKGDRTALAILFHELGHLVLGHQPSMHFSVMPPTQAEDAEWQADMFAEYALAHLNYEMRQLTFDFY</sequence>
<dbReference type="STRING" id="173990.SAMN05660691_03831"/>
<dbReference type="EMBL" id="FNXF01000021">
    <property type="protein sequence ID" value="SEI11492.1"/>
    <property type="molecule type" value="Genomic_DNA"/>
</dbReference>
<organism evidence="1 2">
    <name type="scientific">Rheinheimera pacifica</name>
    <dbReference type="NCBI Taxonomy" id="173990"/>
    <lineage>
        <taxon>Bacteria</taxon>
        <taxon>Pseudomonadati</taxon>
        <taxon>Pseudomonadota</taxon>
        <taxon>Gammaproteobacteria</taxon>
        <taxon>Chromatiales</taxon>
        <taxon>Chromatiaceae</taxon>
        <taxon>Rheinheimera</taxon>
    </lineage>
</organism>
<name>A0A1H6N9J7_9GAMM</name>
<dbReference type="Proteomes" id="UP000199371">
    <property type="component" value="Unassembled WGS sequence"/>
</dbReference>
<keyword evidence="2" id="KW-1185">Reference proteome</keyword>
<gene>
    <name evidence="1" type="ORF">SAMN05660691_03831</name>
</gene>
<evidence type="ECO:0000313" key="2">
    <source>
        <dbReference type="Proteomes" id="UP000199371"/>
    </source>
</evidence>
<dbReference type="RefSeq" id="WP_092796678.1">
    <property type="nucleotide sequence ID" value="NZ_FNXF01000021.1"/>
</dbReference>
<reference evidence="2" key="1">
    <citation type="submission" date="2016-10" db="EMBL/GenBank/DDBJ databases">
        <authorList>
            <person name="Varghese N."/>
            <person name="Submissions S."/>
        </authorList>
    </citation>
    <scope>NUCLEOTIDE SEQUENCE [LARGE SCALE GENOMIC DNA]</scope>
    <source>
        <strain evidence="2">DSM 17616</strain>
    </source>
</reference>
<dbReference type="OrthoDB" id="9794834at2"/>
<evidence type="ECO:0000313" key="1">
    <source>
        <dbReference type="EMBL" id="SEI11492.1"/>
    </source>
</evidence>
<proteinExistence type="predicted"/>